<keyword evidence="3" id="KW-0804">Transcription</keyword>
<reference evidence="5" key="1">
    <citation type="submission" date="2020-05" db="EMBL/GenBank/DDBJ databases">
        <authorList>
            <person name="Chiriac C."/>
            <person name="Salcher M."/>
            <person name="Ghai R."/>
            <person name="Kavagutti S V."/>
        </authorList>
    </citation>
    <scope>NUCLEOTIDE SEQUENCE</scope>
</reference>
<dbReference type="Gene3D" id="3.40.50.2300">
    <property type="match status" value="2"/>
</dbReference>
<evidence type="ECO:0000256" key="3">
    <source>
        <dbReference type="ARBA" id="ARBA00023163"/>
    </source>
</evidence>
<dbReference type="Pfam" id="PF00356">
    <property type="entry name" value="LacI"/>
    <property type="match status" value="1"/>
</dbReference>
<evidence type="ECO:0000313" key="5">
    <source>
        <dbReference type="EMBL" id="CAB4587771.1"/>
    </source>
</evidence>
<dbReference type="SMART" id="SM00354">
    <property type="entry name" value="HTH_LACI"/>
    <property type="match status" value="1"/>
</dbReference>
<evidence type="ECO:0000256" key="1">
    <source>
        <dbReference type="ARBA" id="ARBA00023015"/>
    </source>
</evidence>
<keyword evidence="1" id="KW-0805">Transcription regulation</keyword>
<dbReference type="InterPro" id="IPR010982">
    <property type="entry name" value="Lambda_DNA-bd_dom_sf"/>
</dbReference>
<dbReference type="GO" id="GO:0003700">
    <property type="term" value="F:DNA-binding transcription factor activity"/>
    <property type="evidence" value="ECO:0007669"/>
    <property type="project" value="TreeGrafter"/>
</dbReference>
<dbReference type="CDD" id="cd01392">
    <property type="entry name" value="HTH_LacI"/>
    <property type="match status" value="1"/>
</dbReference>
<dbReference type="CDD" id="cd06267">
    <property type="entry name" value="PBP1_LacI_sugar_binding-like"/>
    <property type="match status" value="1"/>
</dbReference>
<dbReference type="AlphaFoldDB" id="A0A6J6FFS7"/>
<dbReference type="Gene3D" id="1.10.260.40">
    <property type="entry name" value="lambda repressor-like DNA-binding domains"/>
    <property type="match status" value="1"/>
</dbReference>
<dbReference type="InterPro" id="IPR046335">
    <property type="entry name" value="LacI/GalR-like_sensor"/>
</dbReference>
<dbReference type="Pfam" id="PF13377">
    <property type="entry name" value="Peripla_BP_3"/>
    <property type="match status" value="1"/>
</dbReference>
<protein>
    <submittedName>
        <fullName evidence="5">Unannotated protein</fullName>
    </submittedName>
</protein>
<evidence type="ECO:0000259" key="4">
    <source>
        <dbReference type="PROSITE" id="PS50932"/>
    </source>
</evidence>
<keyword evidence="2" id="KW-0238">DNA-binding</keyword>
<sequence length="346" mass="37473">MANHMRGTSAKVEVTIDLVAKSAGVSRATVSRVMNGSAKVSPERVRAVKKAIAKYNFTPNATARRLAGGQSGLVALLMEESSEEFFQNPFWGEVVQGFSAAITDAGMHPLLLIRPKSGTEESLFSTLRAGQMDALAIFSWHRPMKSFEKLLDPKMKVVLGGDLGGSKNFPFVDVDNIKGGYLATKHLIDLGCRNILTITGDLKLQSGRDRLDGYEQALKSSGLKINDDLILHGDYTQAKAESLVNRLISSKVKFDGVFAGNDLSAVGAINVLMKNGVDVPRKVKVVGFDDSPIARHNEPSITTIRQPIRELGAEVAAMILALLDGQEVENKVLDVKLIKRDSTSIK</sequence>
<name>A0A6J6FFS7_9ZZZZ</name>
<dbReference type="SUPFAM" id="SSF53822">
    <property type="entry name" value="Periplasmic binding protein-like I"/>
    <property type="match status" value="1"/>
</dbReference>
<dbReference type="EMBL" id="CAEZUI010000004">
    <property type="protein sequence ID" value="CAB4587771.1"/>
    <property type="molecule type" value="Genomic_DNA"/>
</dbReference>
<dbReference type="PROSITE" id="PS50932">
    <property type="entry name" value="HTH_LACI_2"/>
    <property type="match status" value="1"/>
</dbReference>
<dbReference type="SUPFAM" id="SSF47413">
    <property type="entry name" value="lambda repressor-like DNA-binding domains"/>
    <property type="match status" value="1"/>
</dbReference>
<feature type="domain" description="HTH lacI-type" evidence="4">
    <location>
        <begin position="14"/>
        <end position="68"/>
    </location>
</feature>
<evidence type="ECO:0000256" key="2">
    <source>
        <dbReference type="ARBA" id="ARBA00023125"/>
    </source>
</evidence>
<dbReference type="GO" id="GO:0000976">
    <property type="term" value="F:transcription cis-regulatory region binding"/>
    <property type="evidence" value="ECO:0007669"/>
    <property type="project" value="TreeGrafter"/>
</dbReference>
<gene>
    <name evidence="5" type="ORF">UFOPK1807_00076</name>
</gene>
<dbReference type="PANTHER" id="PTHR30146">
    <property type="entry name" value="LACI-RELATED TRANSCRIPTIONAL REPRESSOR"/>
    <property type="match status" value="1"/>
</dbReference>
<organism evidence="5">
    <name type="scientific">freshwater metagenome</name>
    <dbReference type="NCBI Taxonomy" id="449393"/>
    <lineage>
        <taxon>unclassified sequences</taxon>
        <taxon>metagenomes</taxon>
        <taxon>ecological metagenomes</taxon>
    </lineage>
</organism>
<proteinExistence type="predicted"/>
<dbReference type="PANTHER" id="PTHR30146:SF109">
    <property type="entry name" value="HTH-TYPE TRANSCRIPTIONAL REGULATOR GALS"/>
    <property type="match status" value="1"/>
</dbReference>
<dbReference type="InterPro" id="IPR000843">
    <property type="entry name" value="HTH_LacI"/>
</dbReference>
<accession>A0A6J6FFS7</accession>
<dbReference type="InterPro" id="IPR028082">
    <property type="entry name" value="Peripla_BP_I"/>
</dbReference>